<reference evidence="1 3" key="1">
    <citation type="journal article" date="2014" name="Nat. Genet.">
        <title>Genome and transcriptome of the porcine whipworm Trichuris suis.</title>
        <authorList>
            <person name="Jex A.R."/>
            <person name="Nejsum P."/>
            <person name="Schwarz E.M."/>
            <person name="Hu L."/>
            <person name="Young N.D."/>
            <person name="Hall R.S."/>
            <person name="Korhonen P.K."/>
            <person name="Liao S."/>
            <person name="Thamsborg S."/>
            <person name="Xia J."/>
            <person name="Xu P."/>
            <person name="Wang S."/>
            <person name="Scheerlinck J.P."/>
            <person name="Hofmann A."/>
            <person name="Sternberg P.W."/>
            <person name="Wang J."/>
            <person name="Gasser R.B."/>
        </authorList>
    </citation>
    <scope>NUCLEOTIDE SEQUENCE [LARGE SCALE GENOMIC DNA]</scope>
    <source>
        <strain evidence="2">DCEP-RM93F</strain>
        <strain evidence="1">DCEP-RM93M</strain>
    </source>
</reference>
<dbReference type="EMBL" id="KL367937">
    <property type="protein sequence ID" value="KFD59450.1"/>
    <property type="molecule type" value="Genomic_DNA"/>
</dbReference>
<evidence type="ECO:0000313" key="3">
    <source>
        <dbReference type="Proteomes" id="UP000030764"/>
    </source>
</evidence>
<dbReference type="AlphaFoldDB" id="A0A085LJE6"/>
<sequence>MMCVGNEKTVRAELIECIANLDQGRRAIKPGQCVKYGNDRMFSCLKQADGRIAARLTLIEELSFSSKTFTTIEGDRCPIPPK</sequence>
<keyword evidence="3" id="KW-1185">Reference proteome</keyword>
<gene>
    <name evidence="1" type="ORF">M513_14031</name>
    <name evidence="2" type="ORF">M514_14031</name>
</gene>
<proteinExistence type="predicted"/>
<dbReference type="Proteomes" id="UP000030764">
    <property type="component" value="Unassembled WGS sequence"/>
</dbReference>
<accession>A0A085LJE6</accession>
<name>A0A085LJE6_9BILA</name>
<protein>
    <submittedName>
        <fullName evidence="1">Uncharacterized protein</fullName>
    </submittedName>
</protein>
<evidence type="ECO:0000313" key="2">
    <source>
        <dbReference type="EMBL" id="KFD59450.1"/>
    </source>
</evidence>
<dbReference type="EMBL" id="KL363792">
    <property type="protein sequence ID" value="KFD45092.1"/>
    <property type="molecule type" value="Genomic_DNA"/>
</dbReference>
<evidence type="ECO:0000313" key="1">
    <source>
        <dbReference type="EMBL" id="KFD45092.1"/>
    </source>
</evidence>
<organism evidence="1 3">
    <name type="scientific">Trichuris suis</name>
    <name type="common">pig whipworm</name>
    <dbReference type="NCBI Taxonomy" id="68888"/>
    <lineage>
        <taxon>Eukaryota</taxon>
        <taxon>Metazoa</taxon>
        <taxon>Ecdysozoa</taxon>
        <taxon>Nematoda</taxon>
        <taxon>Enoplea</taxon>
        <taxon>Dorylaimia</taxon>
        <taxon>Trichinellida</taxon>
        <taxon>Trichuridae</taxon>
        <taxon>Trichuris</taxon>
    </lineage>
</organism>
<dbReference type="Proteomes" id="UP000030758">
    <property type="component" value="Unassembled WGS sequence"/>
</dbReference>